<dbReference type="EMBL" id="LT984814">
    <property type="protein sequence ID" value="SPD68177.1"/>
    <property type="molecule type" value="Genomic_DNA"/>
</dbReference>
<keyword evidence="2" id="KW-0614">Plasmid</keyword>
<accession>A0A976AR35</accession>
<gene>
    <name evidence="2" type="ORF">CBM2636_MP21027</name>
</gene>
<geneLocation type="plasmid" evidence="3">
    <name>cbm2636_mp</name>
</geneLocation>
<evidence type="ECO:0000313" key="2">
    <source>
        <dbReference type="EMBL" id="SPD68177.1"/>
    </source>
</evidence>
<dbReference type="CDD" id="cd02199">
    <property type="entry name" value="YjgF_YER057c_UK114_like_1"/>
    <property type="match status" value="1"/>
</dbReference>
<organism evidence="2 3">
    <name type="scientific">Cupriavidus taiwanensis</name>
    <dbReference type="NCBI Taxonomy" id="164546"/>
    <lineage>
        <taxon>Bacteria</taxon>
        <taxon>Pseudomonadati</taxon>
        <taxon>Pseudomonadota</taxon>
        <taxon>Betaproteobacteria</taxon>
        <taxon>Burkholderiales</taxon>
        <taxon>Burkholderiaceae</taxon>
        <taxon>Cupriavidus</taxon>
    </lineage>
</organism>
<dbReference type="SUPFAM" id="SSF55298">
    <property type="entry name" value="YjgF-like"/>
    <property type="match status" value="1"/>
</dbReference>
<dbReference type="Pfam" id="PF14588">
    <property type="entry name" value="YjgF_endoribonc"/>
    <property type="match status" value="1"/>
</dbReference>
<evidence type="ECO:0000259" key="1">
    <source>
        <dbReference type="Pfam" id="PF14588"/>
    </source>
</evidence>
<name>A0A976AR35_9BURK</name>
<feature type="domain" description="Endoribonuclease L-PSP/chorismate mutase-like" evidence="1">
    <location>
        <begin position="6"/>
        <end position="139"/>
    </location>
</feature>
<sequence length="154" mass="15986">MSVMDRIQAAGIVLPAAAMPKALYVPYTLHRGLLTISGQLPLQDGKPVFVGKVPGAVSVEAAQAAARLCLANLLGWVAAAVDGDFERIRGIVRVGGYVAADPGFDDAPLVINAASDLLNRIFAERGRHARLALGVASLPFGAPVEIEATFALDA</sequence>
<proteinExistence type="predicted"/>
<dbReference type="AlphaFoldDB" id="A0A976AR35"/>
<dbReference type="Gene3D" id="3.30.1330.40">
    <property type="entry name" value="RutC-like"/>
    <property type="match status" value="1"/>
</dbReference>
<dbReference type="InterPro" id="IPR013813">
    <property type="entry name" value="Endoribo_LPSP/chorism_mut-like"/>
</dbReference>
<dbReference type="PANTHER" id="PTHR43760:SF1">
    <property type="entry name" value="ENDORIBONUCLEASE L-PSP_CHORISMATE MUTASE-LIKE DOMAIN-CONTAINING PROTEIN"/>
    <property type="match status" value="1"/>
</dbReference>
<dbReference type="Proteomes" id="UP000254259">
    <property type="component" value="Plasmid CBM2636_mp"/>
</dbReference>
<dbReference type="RefSeq" id="WP_172581837.1">
    <property type="nucleotide sequence ID" value="NZ_JAQOLH010000003.1"/>
</dbReference>
<evidence type="ECO:0000313" key="3">
    <source>
        <dbReference type="Proteomes" id="UP000254259"/>
    </source>
</evidence>
<dbReference type="PANTHER" id="PTHR43760">
    <property type="entry name" value="ENDORIBONUCLEASE-RELATED"/>
    <property type="match status" value="1"/>
</dbReference>
<dbReference type="InterPro" id="IPR035959">
    <property type="entry name" value="RutC-like_sf"/>
</dbReference>
<reference evidence="2 3" key="1">
    <citation type="submission" date="2018-01" db="EMBL/GenBank/DDBJ databases">
        <authorList>
            <person name="Clerissi C."/>
        </authorList>
    </citation>
    <scope>NUCLEOTIDE SEQUENCE [LARGE SCALE GENOMIC DNA]</scope>
    <source>
        <strain evidence="2">Cupriavidus taiwanensis SWF 66322</strain>
        <plasmid evidence="3">cbm2636_mp</plasmid>
    </source>
</reference>
<protein>
    <recommendedName>
        <fullName evidence="1">Endoribonuclease L-PSP/chorismate mutase-like domain-containing protein</fullName>
    </recommendedName>
</protein>